<dbReference type="GO" id="GO:0005768">
    <property type="term" value="C:endosome"/>
    <property type="evidence" value="ECO:0007669"/>
    <property type="project" value="TreeGrafter"/>
</dbReference>
<keyword evidence="5" id="KW-1185">Reference proteome</keyword>
<sequence>MPSSRAPVILPFQIHSRRCRAKLDSSVLSPMEQRLKDSIGIEQFLQDNKPLSPQAMASIRSLIVNPHTSDPMLSSVLETLTRSLQIGGDSLYLHHTLKLLTDLASHHPNLSAPILDLLRSNSLLSSESPGLATEFVSAMASISSSVIEVEEASFVSLCFGPSVSARMWLLRNAEMFGVRRSVLLAVLLGFTRDPYPYVRKAALDGLVNLCENGDFEDRDVVEGCCCCAVELLQDTEDCVRSAAVRAVRVWGKMLVAYIEESNKIDCSDAIFIQICSMVRDMNVEVRLQAFDALGKIGPVSEDILLQTLSKKVLGITKEKKSSRYCPMEWLEIPASNAAGIIVHGLEDEFYEVRMSACYSLRTLTVFSAKFAGEALNLLMDMLNDDSRSVRLQALETMHQMATCDHLKMEETHMHTFVGTLFDNNAFIRSAARKILKIVKLRKLKLFKQCIDSLLANLETYPQDEVDIFSVLFYTGRNHGNFTVHIIMEVSKEIEPVFRGKLSLDSPRVAAFLVLAISAPLSQEKMANRIPPSIFSYAATLLGRISHALSDVMSKDTLLVYLSKCSQSSDFSLTDFEREGLSLPALGSDAPPRTCLETSSSVKMPLLDIGNKASEVLSQKLPALREWSTSHVVCQQRELDELRKFVNIIFGKVNDLWLLVQSGFTTEALKTLRTCREEVGTFPKESPGSAGMLAFTEQYIRVVKLLTEVWQHLVPTRKIRSYGMGNLEIILEKLDRRLRDMRSRFIGLSIEEELQILDLTVVACLLRFSKVEFCCYHNTLKRLSSTISRVEFLYKKGSLDPSNFLTEVKKSLHEIGTYIGGGPCKSFVIRRLLNSFSLKQFSLCGSPRYANAELEVPGNDSENPLPFVSGLPACIPLEITFHNILNENRLWLRITLSEESTQFVFLDLNLTGGGNDVRKFTFMASCYLTPNVASFTLRVCIGMECLFEDIHLAKGSRGPKRELTYISPEKEIYLSMRLKTE</sequence>
<accession>A0AAV5MTW0</accession>
<evidence type="ECO:0000256" key="1">
    <source>
        <dbReference type="ARBA" id="ARBA00004123"/>
    </source>
</evidence>
<comment type="caution">
    <text evidence="4">The sequence shown here is derived from an EMBL/GenBank/DDBJ whole genome shotgun (WGS) entry which is preliminary data.</text>
</comment>
<dbReference type="PANTHER" id="PTHR20938:SF0">
    <property type="entry name" value="INTEGRATOR COMPLEX SUBUNIT 4"/>
    <property type="match status" value="1"/>
</dbReference>
<evidence type="ECO:0000259" key="3">
    <source>
        <dbReference type="Pfam" id="PF25458"/>
    </source>
</evidence>
<dbReference type="Gene3D" id="1.25.10.10">
    <property type="entry name" value="Leucine-rich Repeat Variant"/>
    <property type="match status" value="1"/>
</dbReference>
<keyword evidence="2" id="KW-0539">Nucleus</keyword>
<dbReference type="Proteomes" id="UP001054252">
    <property type="component" value="Unassembled WGS sequence"/>
</dbReference>
<dbReference type="GO" id="GO:0005634">
    <property type="term" value="C:nucleus"/>
    <property type="evidence" value="ECO:0007669"/>
    <property type="project" value="UniProtKB-SubCell"/>
</dbReference>
<evidence type="ECO:0000313" key="4">
    <source>
        <dbReference type="EMBL" id="GKV51822.1"/>
    </source>
</evidence>
<dbReference type="AlphaFoldDB" id="A0AAV5MTW0"/>
<reference evidence="4 5" key="1">
    <citation type="journal article" date="2021" name="Commun. Biol.">
        <title>The genome of Shorea leprosula (Dipterocarpaceae) highlights the ecological relevance of drought in aseasonal tropical rainforests.</title>
        <authorList>
            <person name="Ng K.K.S."/>
            <person name="Kobayashi M.J."/>
            <person name="Fawcett J.A."/>
            <person name="Hatakeyama M."/>
            <person name="Paape T."/>
            <person name="Ng C.H."/>
            <person name="Ang C.C."/>
            <person name="Tnah L.H."/>
            <person name="Lee C.T."/>
            <person name="Nishiyama T."/>
            <person name="Sese J."/>
            <person name="O'Brien M.J."/>
            <person name="Copetti D."/>
            <person name="Mohd Noor M.I."/>
            <person name="Ong R.C."/>
            <person name="Putra M."/>
            <person name="Sireger I.Z."/>
            <person name="Indrioko S."/>
            <person name="Kosugi Y."/>
            <person name="Izuno A."/>
            <person name="Isagi Y."/>
            <person name="Lee S.L."/>
            <person name="Shimizu K.K."/>
        </authorList>
    </citation>
    <scope>NUCLEOTIDE SEQUENCE [LARGE SCALE GENOMIC DNA]</scope>
    <source>
        <strain evidence="4">214</strain>
    </source>
</reference>
<dbReference type="GO" id="GO:0010496">
    <property type="term" value="P:intercellular transport"/>
    <property type="evidence" value="ECO:0007669"/>
    <property type="project" value="TreeGrafter"/>
</dbReference>
<feature type="domain" description="Integrator complex subunit 4/Protein SIEL C-terminal Ig-like" evidence="3">
    <location>
        <begin position="853"/>
        <end position="974"/>
    </location>
</feature>
<dbReference type="InterPro" id="IPR016024">
    <property type="entry name" value="ARM-type_fold"/>
</dbReference>
<dbReference type="SUPFAM" id="SSF48371">
    <property type="entry name" value="ARM repeat"/>
    <property type="match status" value="1"/>
</dbReference>
<organism evidence="4 5">
    <name type="scientific">Rubroshorea leprosula</name>
    <dbReference type="NCBI Taxonomy" id="152421"/>
    <lineage>
        <taxon>Eukaryota</taxon>
        <taxon>Viridiplantae</taxon>
        <taxon>Streptophyta</taxon>
        <taxon>Embryophyta</taxon>
        <taxon>Tracheophyta</taxon>
        <taxon>Spermatophyta</taxon>
        <taxon>Magnoliopsida</taxon>
        <taxon>eudicotyledons</taxon>
        <taxon>Gunneridae</taxon>
        <taxon>Pentapetalae</taxon>
        <taxon>rosids</taxon>
        <taxon>malvids</taxon>
        <taxon>Malvales</taxon>
        <taxon>Dipterocarpaceae</taxon>
        <taxon>Rubroshorea</taxon>
    </lineage>
</organism>
<evidence type="ECO:0000313" key="5">
    <source>
        <dbReference type="Proteomes" id="UP001054252"/>
    </source>
</evidence>
<gene>
    <name evidence="4" type="ORF">SLEP1_g58446</name>
</gene>
<dbReference type="InterPro" id="IPR011989">
    <property type="entry name" value="ARM-like"/>
</dbReference>
<evidence type="ECO:0000256" key="2">
    <source>
        <dbReference type="ARBA" id="ARBA00023242"/>
    </source>
</evidence>
<name>A0AAV5MTW0_9ROSI</name>
<dbReference type="Pfam" id="PF25458">
    <property type="entry name" value="INTS4_C"/>
    <property type="match status" value="1"/>
</dbReference>
<dbReference type="PANTHER" id="PTHR20938">
    <property type="entry name" value="INTEGRATOR COMPLEX SUBUNIT 4"/>
    <property type="match status" value="1"/>
</dbReference>
<comment type="subcellular location">
    <subcellularLocation>
        <location evidence="1">Nucleus</location>
    </subcellularLocation>
</comment>
<dbReference type="EMBL" id="BPVZ01000546">
    <property type="protein sequence ID" value="GKV51822.1"/>
    <property type="molecule type" value="Genomic_DNA"/>
</dbReference>
<protein>
    <recommendedName>
        <fullName evidence="3">Integrator complex subunit 4/Protein SIEL C-terminal Ig-like domain-containing protein</fullName>
    </recommendedName>
</protein>
<dbReference type="InterPro" id="IPR057412">
    <property type="entry name" value="INTS4_C"/>
</dbReference>
<proteinExistence type="predicted"/>